<dbReference type="AlphaFoldDB" id="A0A4Q1C5D2"/>
<dbReference type="Proteomes" id="UP000290218">
    <property type="component" value="Unassembled WGS sequence"/>
</dbReference>
<comment type="similarity">
    <text evidence="1">Belongs to the metallophosphoesterase superfamily. YfcE family.</text>
</comment>
<comment type="caution">
    <text evidence="3">The sequence shown here is derived from an EMBL/GenBank/DDBJ whole genome shotgun (WGS) entry which is preliminary data.</text>
</comment>
<evidence type="ECO:0000259" key="2">
    <source>
        <dbReference type="Pfam" id="PF12850"/>
    </source>
</evidence>
<evidence type="ECO:0000313" key="3">
    <source>
        <dbReference type="EMBL" id="RXK53499.1"/>
    </source>
</evidence>
<evidence type="ECO:0000313" key="4">
    <source>
        <dbReference type="Proteomes" id="UP000290218"/>
    </source>
</evidence>
<dbReference type="CDD" id="cd00838">
    <property type="entry name" value="MPP_superfamily"/>
    <property type="match status" value="1"/>
</dbReference>
<organism evidence="3 4">
    <name type="scientific">Oleiharenicola lentus</name>
    <dbReference type="NCBI Taxonomy" id="2508720"/>
    <lineage>
        <taxon>Bacteria</taxon>
        <taxon>Pseudomonadati</taxon>
        <taxon>Verrucomicrobiota</taxon>
        <taxon>Opitutia</taxon>
        <taxon>Opitutales</taxon>
        <taxon>Opitutaceae</taxon>
        <taxon>Oleiharenicola</taxon>
    </lineage>
</organism>
<dbReference type="RefSeq" id="WP_129049210.1">
    <property type="nucleotide sequence ID" value="NZ_SDHX01000002.1"/>
</dbReference>
<evidence type="ECO:0000256" key="1">
    <source>
        <dbReference type="ARBA" id="ARBA00008950"/>
    </source>
</evidence>
<protein>
    <recommendedName>
        <fullName evidence="2">Calcineurin-like phosphoesterase domain-containing protein</fullName>
    </recommendedName>
</protein>
<proteinExistence type="inferred from homology"/>
<sequence length="273" mass="30383">MKILHVTDLHGNLPWYHWLAREAHRYDLICLSGDLIELNDSAPQQMAAITEVLAGIRTPLAICSGNHDMVHARAQGGGALWVSDLKRDGVWVDGDRFELGGEKFYCHRWNEPIPHAESEEIWITHAPPEWSVVSWGGRGGDLGDHEFALVCRAMRGPRIALCGHAHTPPGWTALVGRTQAFNPGHATNAPEPAHIVLDLSLGVAIRHYLGRPPAAVQIERPTARDILRKRSPQDLDRLLDLTVQNQKAEGHVLTAEENAEVRRRLRKLAFGDE</sequence>
<accession>A0A4Q1C5D2</accession>
<dbReference type="OrthoDB" id="332939at2"/>
<dbReference type="Gene3D" id="3.60.21.10">
    <property type="match status" value="1"/>
</dbReference>
<dbReference type="EMBL" id="SDHX01000002">
    <property type="protein sequence ID" value="RXK53499.1"/>
    <property type="molecule type" value="Genomic_DNA"/>
</dbReference>
<dbReference type="InterPro" id="IPR029052">
    <property type="entry name" value="Metallo-depent_PP-like"/>
</dbReference>
<feature type="domain" description="Calcineurin-like phosphoesterase" evidence="2">
    <location>
        <begin position="1"/>
        <end position="192"/>
    </location>
</feature>
<keyword evidence="4" id="KW-1185">Reference proteome</keyword>
<dbReference type="SUPFAM" id="SSF56300">
    <property type="entry name" value="Metallo-dependent phosphatases"/>
    <property type="match status" value="1"/>
</dbReference>
<name>A0A4Q1C5D2_9BACT</name>
<gene>
    <name evidence="3" type="ORF">ESB00_17555</name>
</gene>
<reference evidence="3 4" key="1">
    <citation type="submission" date="2019-01" db="EMBL/GenBank/DDBJ databases">
        <title>Lacunisphaera sp. strain TWA-58.</title>
        <authorList>
            <person name="Chen W.-M."/>
        </authorList>
    </citation>
    <scope>NUCLEOTIDE SEQUENCE [LARGE SCALE GENOMIC DNA]</scope>
    <source>
        <strain evidence="3 4">TWA-58</strain>
    </source>
</reference>
<dbReference type="Pfam" id="PF12850">
    <property type="entry name" value="Metallophos_2"/>
    <property type="match status" value="1"/>
</dbReference>
<dbReference type="InterPro" id="IPR024654">
    <property type="entry name" value="Calcineurin-like_PHP_lpxH"/>
</dbReference>